<gene>
    <name evidence="3" type="ORF">ONZ51_g8638</name>
</gene>
<evidence type="ECO:0000256" key="1">
    <source>
        <dbReference type="SAM" id="MobiDB-lite"/>
    </source>
</evidence>
<dbReference type="InterPro" id="IPR032675">
    <property type="entry name" value="LRR_dom_sf"/>
</dbReference>
<accession>A0AAD7TPU6</accession>
<sequence>MQFKLTVFATLAAAVATFVPSALAASCYSQSGCQQCESESSVYAARQQFCGSDDWSHSSSLSWGWAHVTLDGEFATQQECWDGFQQIITQCYGSKDGGIYTYDYNGDSARLDVGFCNCERSAASKRATVISTVLPQLWTRDAQSPAAFVLTTTVRHSTDTTSNNHLMDHSAPDSQSLLCPTRFAFGNIDTFRLILGHLQPIDVLQISCISKRVRVEALEERLSRTIHLQTYSQLSSLYDTTFSKHAKARIACVRKLILDFTGPASADDKEKLAPLLQGCEQLRYLEILGCDQLLLEHTGLHRIITSLTKLSDLLLAKTRLGYFEKGSVPAPMISLLAPTLRRLQLPRIESTSDASFLKRLATTQPGLESLSFAARSLSSQNTCFPLVVCLTVTLNHYPRPRDIYTLFPNARRITINCTLNFDITKPPIAAMEARRLAMEDCQNGNVWRSLDVLSASLPSLYVLTLAIPVGRLILPDHSPYRQQLDKAGHIFSQFQLGQIEVPLNCSYTIANNGHHIHFRAARIGEDVFVHPSKAAAVTHLLARLYFSTSRSLPDTSDVAVVCRALLINSRVKFFYLHLYDGIKLGEPHNTSLPTRQQIELAECTKNLDIASLVRRIFDSCPSLQIVATNLDAGPTDRYWRITRTQAQEHVEELEPDHGRELVAKGSRRS</sequence>
<proteinExistence type="predicted"/>
<name>A0AAD7TPU6_9APHY</name>
<keyword evidence="4" id="KW-1185">Reference proteome</keyword>
<reference evidence="3" key="1">
    <citation type="submission" date="2022-11" db="EMBL/GenBank/DDBJ databases">
        <title>Genome Sequence of Cubamyces cubensis.</title>
        <authorList>
            <person name="Buettner E."/>
        </authorList>
    </citation>
    <scope>NUCLEOTIDE SEQUENCE</scope>
    <source>
        <strain evidence="3">MPL-01</strain>
    </source>
</reference>
<evidence type="ECO:0008006" key="5">
    <source>
        <dbReference type="Google" id="ProtNLM"/>
    </source>
</evidence>
<dbReference type="InterPro" id="IPR048508">
    <property type="entry name" value="LDL"/>
</dbReference>
<keyword evidence="2" id="KW-0732">Signal</keyword>
<dbReference type="Proteomes" id="UP001215151">
    <property type="component" value="Unassembled WGS sequence"/>
</dbReference>
<feature type="signal peptide" evidence="2">
    <location>
        <begin position="1"/>
        <end position="24"/>
    </location>
</feature>
<organism evidence="3 4">
    <name type="scientific">Trametes cubensis</name>
    <dbReference type="NCBI Taxonomy" id="1111947"/>
    <lineage>
        <taxon>Eukaryota</taxon>
        <taxon>Fungi</taxon>
        <taxon>Dikarya</taxon>
        <taxon>Basidiomycota</taxon>
        <taxon>Agaricomycotina</taxon>
        <taxon>Agaricomycetes</taxon>
        <taxon>Polyporales</taxon>
        <taxon>Polyporaceae</taxon>
        <taxon>Trametes</taxon>
    </lineage>
</organism>
<dbReference type="PROSITE" id="PS51257">
    <property type="entry name" value="PROKAR_LIPOPROTEIN"/>
    <property type="match status" value="1"/>
</dbReference>
<evidence type="ECO:0000256" key="2">
    <source>
        <dbReference type="SAM" id="SignalP"/>
    </source>
</evidence>
<evidence type="ECO:0000313" key="3">
    <source>
        <dbReference type="EMBL" id="KAJ8469969.1"/>
    </source>
</evidence>
<comment type="caution">
    <text evidence="3">The sequence shown here is derived from an EMBL/GenBank/DDBJ whole genome shotgun (WGS) entry which is preliminary data.</text>
</comment>
<feature type="compositionally biased region" description="Basic and acidic residues" evidence="1">
    <location>
        <begin position="650"/>
        <end position="662"/>
    </location>
</feature>
<feature type="chain" id="PRO_5042039500" description="F-box domain-containing protein" evidence="2">
    <location>
        <begin position="25"/>
        <end position="669"/>
    </location>
</feature>
<dbReference type="EMBL" id="JAPEVG010000267">
    <property type="protein sequence ID" value="KAJ8469969.1"/>
    <property type="molecule type" value="Genomic_DNA"/>
</dbReference>
<dbReference type="Gene3D" id="3.80.10.10">
    <property type="entry name" value="Ribonuclease Inhibitor"/>
    <property type="match status" value="1"/>
</dbReference>
<dbReference type="Pfam" id="PF21691">
    <property type="entry name" value="LDL"/>
    <property type="match status" value="1"/>
</dbReference>
<evidence type="ECO:0000313" key="4">
    <source>
        <dbReference type="Proteomes" id="UP001215151"/>
    </source>
</evidence>
<dbReference type="CDD" id="cd22811">
    <property type="entry name" value="agbl-like"/>
    <property type="match status" value="1"/>
</dbReference>
<dbReference type="AlphaFoldDB" id="A0AAD7TPU6"/>
<protein>
    <recommendedName>
        <fullName evidence="5">F-box domain-containing protein</fullName>
    </recommendedName>
</protein>
<feature type="region of interest" description="Disordered" evidence="1">
    <location>
        <begin position="650"/>
        <end position="669"/>
    </location>
</feature>